<dbReference type="EMBL" id="LT669839">
    <property type="protein sequence ID" value="SHD77352.1"/>
    <property type="molecule type" value="Genomic_DNA"/>
</dbReference>
<sequence length="105" mass="11661">MNESILSVGIDIGTLTTQLVFSRITIDNTASIASVPMIKIIDKEVVYRSKIHFTPLLSPIEIDGASVRKIIEAEYKKAGIKPKDVVTGAEIITRETARKKMQTRF</sequence>
<accession>A0A1M4PPF3</accession>
<keyword evidence="2" id="KW-1185">Reference proteome</keyword>
<proteinExistence type="predicted"/>
<reference evidence="1 2" key="1">
    <citation type="submission" date="2016-11" db="EMBL/GenBank/DDBJ databases">
        <authorList>
            <person name="Manzoor S."/>
        </authorList>
    </citation>
    <scope>NUCLEOTIDE SEQUENCE [LARGE SCALE GENOMIC DNA]</scope>
    <source>
        <strain evidence="1">Clostridium ultunense strain Esp</strain>
    </source>
</reference>
<dbReference type="GO" id="GO:0016829">
    <property type="term" value="F:lyase activity"/>
    <property type="evidence" value="ECO:0007669"/>
    <property type="project" value="UniProtKB-KW"/>
</dbReference>
<organism evidence="1 2">
    <name type="scientific">[Clostridium] ultunense Esp</name>
    <dbReference type="NCBI Taxonomy" id="1288971"/>
    <lineage>
        <taxon>Bacteria</taxon>
        <taxon>Bacillati</taxon>
        <taxon>Bacillota</taxon>
        <taxon>Tissierellia</taxon>
        <taxon>Tissierellales</taxon>
        <taxon>Tepidimicrobiaceae</taxon>
        <taxon>Schnuerera</taxon>
    </lineage>
</organism>
<dbReference type="Proteomes" id="UP000245423">
    <property type="component" value="Chromosome 1"/>
</dbReference>
<gene>
    <name evidence="1" type="ORF">CUESP1_1995</name>
</gene>
<name>A0A1M4PPF3_9FIRM</name>
<dbReference type="AlphaFoldDB" id="A0A1M4PPF3"/>
<keyword evidence="1" id="KW-0456">Lyase</keyword>
<protein>
    <submittedName>
        <fullName evidence="1">Reactivating factor for ethanolamine ammonia lyase</fullName>
    </submittedName>
</protein>
<evidence type="ECO:0000313" key="1">
    <source>
        <dbReference type="EMBL" id="SHD77352.1"/>
    </source>
</evidence>
<dbReference type="InterPro" id="IPR009377">
    <property type="entry name" value="EutA"/>
</dbReference>
<evidence type="ECO:0000313" key="2">
    <source>
        <dbReference type="Proteomes" id="UP000245423"/>
    </source>
</evidence>
<dbReference type="Pfam" id="PF06277">
    <property type="entry name" value="EutA"/>
    <property type="match status" value="1"/>
</dbReference>